<sequence length="843" mass="95888">MNAREEKDKTVDIVTEVVIKEEGQAIRDVAQDLVLAKIRALQGSNESSDAHPLEDKNIAYLYEMLQKTSLEESICILKKALIYLYQQIEKMVAGSEVYGTDFDTYQLDTRLEAVVIHYHSPYPEVRAVTDPTDDPGIPVETFRAYALGIFWVAVSSFINEFFLFRQPSLNLRATVVQMLLFPSGKLCELLPNWGFQLFDRRFSINPGPWTVKEQMLATIMVNVGSYASFWMSVSVALRHQMFFHEQWANFGFVIVMNFGSLVLGFSIAGLLRKLCIFEVKSVFPNILPTLALSRALVMKERITNTNGWTIKRQHFFFLTFFVSFLYFFVPNFLFGALSTFNWMTWIAPQNVKLAIITGSFIGFGLNPVTTFDWSIINYGNPLVYPFSAFMNRFAGTLVGGLIMLGLYFCNYKWTSYMPLNSNSVFDRFGKTYNLSRVLTNGHFDESKYVQYSTPYISAGMLVGTGTTWCLFMVTFTYIIISQYKLIWNTTKSFWKSLLHPNRKALDDYDDPHSRLMSKYAEVPDWWYLIIFVVSWGSIFAALYAWPTTVPAWTVVVIFLFNIAMYVPTLIILSRTGYSTGFSALAVLLSGYMDPGNPVTNIVNRMWGYNVDEAAETFIGDQKVAHYCRIPQRAVFRAQIVATLVQCFCTSGAVEALFHGVKDFCSITQKDRFVCAYPRNVYSDTIMYGIIGPQRLLTTVYPGLKHAFYIGAIIGIPFALLHLKYPKRFRFVNPSLMGSGSAIWGGTYNMSYFIPGLYCSFFFMYYIRRRYVAWWTKYNYILTSGLSAGVAFAGIVLFAALQVPGASVSWWGNNVYRSGVDYARTATLLHPPAGGYGLDIGEFH</sequence>
<reference evidence="2" key="1">
    <citation type="journal article" date="2024" name="Front. Bioeng. Biotechnol.">
        <title>Genome-scale model development and genomic sequencing of the oleaginous clade Lipomyces.</title>
        <authorList>
            <person name="Czajka J.J."/>
            <person name="Han Y."/>
            <person name="Kim J."/>
            <person name="Mondo S.J."/>
            <person name="Hofstad B.A."/>
            <person name="Robles A."/>
            <person name="Haridas S."/>
            <person name="Riley R."/>
            <person name="LaButti K."/>
            <person name="Pangilinan J."/>
            <person name="Andreopoulos W."/>
            <person name="Lipzen A."/>
            <person name="Yan J."/>
            <person name="Wang M."/>
            <person name="Ng V."/>
            <person name="Grigoriev I.V."/>
            <person name="Spatafora J.W."/>
            <person name="Magnuson J.K."/>
            <person name="Baker S.E."/>
            <person name="Pomraning K.R."/>
        </authorList>
    </citation>
    <scope>NUCLEOTIDE SEQUENCE [LARGE SCALE GENOMIC DNA]</scope>
    <source>
        <strain evidence="2">CBS 10300</strain>
    </source>
</reference>
<evidence type="ECO:0000313" key="1">
    <source>
        <dbReference type="EMBL" id="KAK9319689.1"/>
    </source>
</evidence>
<organism evidence="1 2">
    <name type="scientific">Lipomyces orientalis</name>
    <dbReference type="NCBI Taxonomy" id="1233043"/>
    <lineage>
        <taxon>Eukaryota</taxon>
        <taxon>Fungi</taxon>
        <taxon>Dikarya</taxon>
        <taxon>Ascomycota</taxon>
        <taxon>Saccharomycotina</taxon>
        <taxon>Lipomycetes</taxon>
        <taxon>Lipomycetales</taxon>
        <taxon>Lipomycetaceae</taxon>
        <taxon>Lipomyces</taxon>
    </lineage>
</organism>
<accession>A0ACC3TF09</accession>
<protein>
    <submittedName>
        <fullName evidence="1">OPT oligopeptide transporter protein-domain-containing protein</fullName>
    </submittedName>
</protein>
<name>A0ACC3TF09_9ASCO</name>
<dbReference type="Proteomes" id="UP001489719">
    <property type="component" value="Unassembled WGS sequence"/>
</dbReference>
<evidence type="ECO:0000313" key="2">
    <source>
        <dbReference type="Proteomes" id="UP001489719"/>
    </source>
</evidence>
<gene>
    <name evidence="1" type="ORF">V1517DRAFT_369640</name>
</gene>
<proteinExistence type="predicted"/>
<comment type="caution">
    <text evidence="1">The sequence shown here is derived from an EMBL/GenBank/DDBJ whole genome shotgun (WGS) entry which is preliminary data.</text>
</comment>
<keyword evidence="2" id="KW-1185">Reference proteome</keyword>
<dbReference type="EMBL" id="MU970168">
    <property type="protein sequence ID" value="KAK9319689.1"/>
    <property type="molecule type" value="Genomic_DNA"/>
</dbReference>